<keyword evidence="3" id="KW-1185">Reference proteome</keyword>
<dbReference type="Gene3D" id="1.10.3210.10">
    <property type="entry name" value="Hypothetical protein af1432"/>
    <property type="match status" value="1"/>
</dbReference>
<evidence type="ECO:0000313" key="2">
    <source>
        <dbReference type="EMBL" id="NMG75486.1"/>
    </source>
</evidence>
<feature type="domain" description="HDOD" evidence="1">
    <location>
        <begin position="27"/>
        <end position="222"/>
    </location>
</feature>
<dbReference type="InterPro" id="IPR013976">
    <property type="entry name" value="HDOD"/>
</dbReference>
<evidence type="ECO:0000259" key="1">
    <source>
        <dbReference type="PROSITE" id="PS51833"/>
    </source>
</evidence>
<evidence type="ECO:0000313" key="3">
    <source>
        <dbReference type="Proteomes" id="UP000648984"/>
    </source>
</evidence>
<dbReference type="SUPFAM" id="SSF109604">
    <property type="entry name" value="HD-domain/PDEase-like"/>
    <property type="match status" value="1"/>
</dbReference>
<sequence>MTQSTDHRDRGQVTGNIRDFLLAADELPSPRGAALQLIELSRDPEVSIDAIVRVIRSDPALSGFVLRAASAARFGRTERPLDLRQSVVRLGMNIVRAHAVALSLVANRPKITSQRFDYNAFWTASLLNAAVMEALARHRGDLPASEAFTLGLLSDIGMLAFATAAPASYDLVLERATQSQDPVESIEQQTFGFDRHELSAVLLADWGIPTSLADVVYWQRDPEGGGFESDSRSYNLACGLQLATRLAETCLAEQADVDSVATVYLRAAILDLTPDETRALATDALAELPMWTELVRLPKPRIAALPSSWVD</sequence>
<reference evidence="2 3" key="1">
    <citation type="submission" date="2019-12" db="EMBL/GenBank/DDBJ databases">
        <title>Comparative genomics gives insights into the taxonomy of the Azoarcus-Aromatoleum group and reveals separate origins of nif in the plant-associated Azoarcus and non-plant-associated Aromatoleum sub-groups.</title>
        <authorList>
            <person name="Lafos M."/>
            <person name="Maluk M."/>
            <person name="Batista M."/>
            <person name="Junghare M."/>
            <person name="Carmona M."/>
            <person name="Faoro H."/>
            <person name="Cruz L.M."/>
            <person name="Battistoni F."/>
            <person name="De Souza E."/>
            <person name="Pedrosa F."/>
            <person name="Chen W.-M."/>
            <person name="Poole P.S."/>
            <person name="Dixon R.A."/>
            <person name="James E.K."/>
        </authorList>
    </citation>
    <scope>NUCLEOTIDE SEQUENCE [LARGE SCALE GENOMIC DNA]</scope>
    <source>
        <strain evidence="2 3">22Lin</strain>
    </source>
</reference>
<gene>
    <name evidence="2" type="ORF">GPA25_12035</name>
</gene>
<accession>A0ABX1QAS1</accession>
<organism evidence="2 3">
    <name type="scientific">Aromatoleum diolicum</name>
    <dbReference type="NCBI Taxonomy" id="75796"/>
    <lineage>
        <taxon>Bacteria</taxon>
        <taxon>Pseudomonadati</taxon>
        <taxon>Pseudomonadota</taxon>
        <taxon>Betaproteobacteria</taxon>
        <taxon>Rhodocyclales</taxon>
        <taxon>Rhodocyclaceae</taxon>
        <taxon>Aromatoleum</taxon>
    </lineage>
</organism>
<dbReference type="Pfam" id="PF08668">
    <property type="entry name" value="HDOD"/>
    <property type="match status" value="1"/>
</dbReference>
<protein>
    <submittedName>
        <fullName evidence="2">HDOD domain-containing protein</fullName>
    </submittedName>
</protein>
<comment type="caution">
    <text evidence="2">The sequence shown here is derived from an EMBL/GenBank/DDBJ whole genome shotgun (WGS) entry which is preliminary data.</text>
</comment>
<dbReference type="InterPro" id="IPR052340">
    <property type="entry name" value="RNase_Y/CdgJ"/>
</dbReference>
<dbReference type="PANTHER" id="PTHR33525">
    <property type="match status" value="1"/>
</dbReference>
<name>A0ABX1QAS1_9RHOO</name>
<dbReference type="RefSeq" id="WP_169260637.1">
    <property type="nucleotide sequence ID" value="NZ_WTVQ01000018.1"/>
</dbReference>
<dbReference type="PANTHER" id="PTHR33525:SF3">
    <property type="entry name" value="RIBONUCLEASE Y"/>
    <property type="match status" value="1"/>
</dbReference>
<dbReference type="Proteomes" id="UP000648984">
    <property type="component" value="Unassembled WGS sequence"/>
</dbReference>
<proteinExistence type="predicted"/>
<dbReference type="PROSITE" id="PS51833">
    <property type="entry name" value="HDOD"/>
    <property type="match status" value="1"/>
</dbReference>
<dbReference type="EMBL" id="WTVQ01000018">
    <property type="protein sequence ID" value="NMG75486.1"/>
    <property type="molecule type" value="Genomic_DNA"/>
</dbReference>